<reference evidence="2 3" key="1">
    <citation type="submission" date="2015-12" db="EMBL/GenBank/DDBJ databases">
        <title>Draft genome of Thermovenabulum gondwanense isolated from a red thermophilic microbial mat colonisisng an outflow channel of a bore well.</title>
        <authorList>
            <person name="Patel B.K."/>
        </authorList>
    </citation>
    <scope>NUCLEOTIDE SEQUENCE [LARGE SCALE GENOMIC DNA]</scope>
    <source>
        <strain evidence="2 3">R270</strain>
    </source>
</reference>
<accession>A0A162MGP5</accession>
<dbReference type="STRING" id="520767.ATZ99_14500"/>
<keyword evidence="1" id="KW-0472">Membrane</keyword>
<proteinExistence type="predicted"/>
<dbReference type="RefSeq" id="WP_245641333.1">
    <property type="nucleotide sequence ID" value="NZ_LOHZ01000032.1"/>
</dbReference>
<dbReference type="PATRIC" id="fig|520767.4.peg.1554"/>
<organism evidence="2 3">
    <name type="scientific">Thermovenabulum gondwanense</name>
    <dbReference type="NCBI Taxonomy" id="520767"/>
    <lineage>
        <taxon>Bacteria</taxon>
        <taxon>Bacillati</taxon>
        <taxon>Bacillota</taxon>
        <taxon>Clostridia</taxon>
        <taxon>Thermosediminibacterales</taxon>
        <taxon>Thermosediminibacteraceae</taxon>
        <taxon>Thermovenabulum</taxon>
    </lineage>
</organism>
<name>A0A162MGP5_9FIRM</name>
<feature type="transmembrane region" description="Helical" evidence="1">
    <location>
        <begin position="54"/>
        <end position="74"/>
    </location>
</feature>
<keyword evidence="1" id="KW-1133">Transmembrane helix</keyword>
<evidence type="ECO:0000256" key="1">
    <source>
        <dbReference type="SAM" id="Phobius"/>
    </source>
</evidence>
<comment type="caution">
    <text evidence="2">The sequence shown here is derived from an EMBL/GenBank/DDBJ whole genome shotgun (WGS) entry which is preliminary data.</text>
</comment>
<dbReference type="AlphaFoldDB" id="A0A162MGP5"/>
<evidence type="ECO:0000313" key="3">
    <source>
        <dbReference type="Proteomes" id="UP000075737"/>
    </source>
</evidence>
<keyword evidence="3" id="KW-1185">Reference proteome</keyword>
<dbReference type="Proteomes" id="UP000075737">
    <property type="component" value="Unassembled WGS sequence"/>
</dbReference>
<dbReference type="EMBL" id="LOHZ01000032">
    <property type="protein sequence ID" value="KYO65812.1"/>
    <property type="molecule type" value="Genomic_DNA"/>
</dbReference>
<keyword evidence="1" id="KW-0812">Transmembrane</keyword>
<protein>
    <recommendedName>
        <fullName evidence="4">CNNM transmembrane domain-containing protein</fullName>
    </recommendedName>
</protein>
<sequence length="208" mass="22319">MKKEKLFKKNKSKIMKNNNGKPKANWILKVIILAFGLSVFFSLGSEILMSRVNIIISFIILVGIIFIGILFDIIGTAVTSADEAPFHAMAADKVKGGREGVRLIRNADVVSNFCNDVIGDICGIISGSAGAAIVLKIFISKGGIKETLTSIIISGIISTVTVGGKALGKTFAINNSKEIVYKVAYIACLLNEKFGIDLIPKSCPRKKV</sequence>
<gene>
    <name evidence="2" type="ORF">ATZ99_14500</name>
</gene>
<evidence type="ECO:0008006" key="4">
    <source>
        <dbReference type="Google" id="ProtNLM"/>
    </source>
</evidence>
<evidence type="ECO:0000313" key="2">
    <source>
        <dbReference type="EMBL" id="KYO65812.1"/>
    </source>
</evidence>